<dbReference type="PROSITE" id="PS00398">
    <property type="entry name" value="RECOMBINASES_2"/>
    <property type="match status" value="1"/>
</dbReference>
<reference evidence="7" key="1">
    <citation type="submission" date="2020-10" db="EMBL/GenBank/DDBJ databases">
        <authorList>
            <person name="Gilroy R."/>
        </authorList>
    </citation>
    <scope>NUCLEOTIDE SEQUENCE</scope>
    <source>
        <strain evidence="7">ChiSjej1B19-7085</strain>
    </source>
</reference>
<dbReference type="EMBL" id="DVHF01000111">
    <property type="protein sequence ID" value="HIR57875.1"/>
    <property type="molecule type" value="Genomic_DNA"/>
</dbReference>
<dbReference type="Pfam" id="PF00239">
    <property type="entry name" value="Resolvase"/>
    <property type="match status" value="1"/>
</dbReference>
<evidence type="ECO:0000313" key="7">
    <source>
        <dbReference type="EMBL" id="HIR57875.1"/>
    </source>
</evidence>
<protein>
    <submittedName>
        <fullName evidence="7">Recombinase family protein</fullName>
    </submittedName>
</protein>
<feature type="domain" description="Resolvase/invertase-type recombinase catalytic" evidence="6">
    <location>
        <begin position="2"/>
        <end position="146"/>
    </location>
</feature>
<evidence type="ECO:0000313" key="8">
    <source>
        <dbReference type="Proteomes" id="UP000886785"/>
    </source>
</evidence>
<name>A0A9D1DRW7_9FIRM</name>
<dbReference type="AlphaFoldDB" id="A0A9D1DRW7"/>
<dbReference type="InterPro" id="IPR036162">
    <property type="entry name" value="Resolvase-like_N_sf"/>
</dbReference>
<gene>
    <name evidence="7" type="ORF">IAA54_09400</name>
</gene>
<proteinExistence type="predicted"/>
<organism evidence="7 8">
    <name type="scientific">Candidatus Gallacutalibacter pullicola</name>
    <dbReference type="NCBI Taxonomy" id="2840830"/>
    <lineage>
        <taxon>Bacteria</taxon>
        <taxon>Bacillati</taxon>
        <taxon>Bacillota</taxon>
        <taxon>Clostridia</taxon>
        <taxon>Eubacteriales</taxon>
        <taxon>Candidatus Gallacutalibacter</taxon>
    </lineage>
</organism>
<dbReference type="CDD" id="cd03768">
    <property type="entry name" value="SR_ResInv"/>
    <property type="match status" value="1"/>
</dbReference>
<evidence type="ECO:0000256" key="1">
    <source>
        <dbReference type="ARBA" id="ARBA00022908"/>
    </source>
</evidence>
<dbReference type="GO" id="GO:0000150">
    <property type="term" value="F:DNA strand exchange activity"/>
    <property type="evidence" value="ECO:0007669"/>
    <property type="project" value="InterPro"/>
</dbReference>
<dbReference type="PROSITE" id="PS51736">
    <property type="entry name" value="RECOMBINASES_3"/>
    <property type="match status" value="1"/>
</dbReference>
<keyword evidence="3" id="KW-0233">DNA recombination</keyword>
<dbReference type="GO" id="GO:0003677">
    <property type="term" value="F:DNA binding"/>
    <property type="evidence" value="ECO:0007669"/>
    <property type="project" value="UniProtKB-KW"/>
</dbReference>
<feature type="active site" description="O-(5'-phospho-DNA)-serine intermediate" evidence="4 5">
    <location>
        <position position="10"/>
    </location>
</feature>
<sequence length="198" mass="23075">MSVYGYIRVSTKDQNEDRQLLSLSEFNIPKNCLFIDKCSGKDFKRPSYKRMIRKLQFGDLVLIKSIDRLGRNYEEIIEQWRIITKEKGADIKVLDMPLLDTTYGKDLLGTFIADLVLQIMSFTAQLERDNIRQRQREGIEAAKLRGVQFGRPPIQIPEEFYPLKVQYKMGDISLRKAAKVLNISHSTFSKWVSQDNHL</sequence>
<dbReference type="Gene3D" id="3.40.50.1390">
    <property type="entry name" value="Resolvase, N-terminal catalytic domain"/>
    <property type="match status" value="1"/>
</dbReference>
<evidence type="ECO:0000256" key="4">
    <source>
        <dbReference type="PIRSR" id="PIRSR606118-50"/>
    </source>
</evidence>
<reference evidence="7" key="2">
    <citation type="journal article" date="2021" name="PeerJ">
        <title>Extensive microbial diversity within the chicken gut microbiome revealed by metagenomics and culture.</title>
        <authorList>
            <person name="Gilroy R."/>
            <person name="Ravi A."/>
            <person name="Getino M."/>
            <person name="Pursley I."/>
            <person name="Horton D.L."/>
            <person name="Alikhan N.F."/>
            <person name="Baker D."/>
            <person name="Gharbi K."/>
            <person name="Hall N."/>
            <person name="Watson M."/>
            <person name="Adriaenssens E.M."/>
            <person name="Foster-Nyarko E."/>
            <person name="Jarju S."/>
            <person name="Secka A."/>
            <person name="Antonio M."/>
            <person name="Oren A."/>
            <person name="Chaudhuri R.R."/>
            <person name="La Ragione R."/>
            <person name="Hildebrand F."/>
            <person name="Pallen M.J."/>
        </authorList>
    </citation>
    <scope>NUCLEOTIDE SEQUENCE</scope>
    <source>
        <strain evidence="7">ChiSjej1B19-7085</strain>
    </source>
</reference>
<dbReference type="PANTHER" id="PTHR30461:SF2">
    <property type="entry name" value="SERINE RECOMBINASE PINE-RELATED"/>
    <property type="match status" value="1"/>
</dbReference>
<evidence type="ECO:0000256" key="5">
    <source>
        <dbReference type="PROSITE-ProRule" id="PRU10137"/>
    </source>
</evidence>
<keyword evidence="1" id="KW-0229">DNA integration</keyword>
<dbReference type="SMART" id="SM00857">
    <property type="entry name" value="Resolvase"/>
    <property type="match status" value="1"/>
</dbReference>
<evidence type="ECO:0000256" key="3">
    <source>
        <dbReference type="ARBA" id="ARBA00023172"/>
    </source>
</evidence>
<dbReference type="InterPro" id="IPR006119">
    <property type="entry name" value="Resolv_N"/>
</dbReference>
<dbReference type="Proteomes" id="UP000886785">
    <property type="component" value="Unassembled WGS sequence"/>
</dbReference>
<evidence type="ECO:0000256" key="2">
    <source>
        <dbReference type="ARBA" id="ARBA00023125"/>
    </source>
</evidence>
<dbReference type="PROSITE" id="PS00397">
    <property type="entry name" value="RECOMBINASES_1"/>
    <property type="match status" value="1"/>
</dbReference>
<dbReference type="InterPro" id="IPR050639">
    <property type="entry name" value="SSR_resolvase"/>
</dbReference>
<dbReference type="PANTHER" id="PTHR30461">
    <property type="entry name" value="DNA-INVERTASE FROM LAMBDOID PROPHAGE"/>
    <property type="match status" value="1"/>
</dbReference>
<dbReference type="GO" id="GO:0015074">
    <property type="term" value="P:DNA integration"/>
    <property type="evidence" value="ECO:0007669"/>
    <property type="project" value="UniProtKB-KW"/>
</dbReference>
<evidence type="ECO:0000259" key="6">
    <source>
        <dbReference type="PROSITE" id="PS51736"/>
    </source>
</evidence>
<keyword evidence="2" id="KW-0238">DNA-binding</keyword>
<dbReference type="InterPro" id="IPR006118">
    <property type="entry name" value="Recombinase_CS"/>
</dbReference>
<accession>A0A9D1DRW7</accession>
<comment type="caution">
    <text evidence="7">The sequence shown here is derived from an EMBL/GenBank/DDBJ whole genome shotgun (WGS) entry which is preliminary data.</text>
</comment>
<dbReference type="SUPFAM" id="SSF53041">
    <property type="entry name" value="Resolvase-like"/>
    <property type="match status" value="1"/>
</dbReference>